<organism evidence="1 2">
    <name type="scientific">Tetranychus urticae</name>
    <name type="common">Two-spotted spider mite</name>
    <dbReference type="NCBI Taxonomy" id="32264"/>
    <lineage>
        <taxon>Eukaryota</taxon>
        <taxon>Metazoa</taxon>
        <taxon>Ecdysozoa</taxon>
        <taxon>Arthropoda</taxon>
        <taxon>Chelicerata</taxon>
        <taxon>Arachnida</taxon>
        <taxon>Acari</taxon>
        <taxon>Acariformes</taxon>
        <taxon>Trombidiformes</taxon>
        <taxon>Prostigmata</taxon>
        <taxon>Eleutherengona</taxon>
        <taxon>Raphignathae</taxon>
        <taxon>Tetranychoidea</taxon>
        <taxon>Tetranychidae</taxon>
        <taxon>Tetranychus</taxon>
    </lineage>
</organism>
<reference evidence="1" key="2">
    <citation type="submission" date="2015-06" db="UniProtKB">
        <authorList>
            <consortium name="EnsemblMetazoa"/>
        </authorList>
    </citation>
    <scope>IDENTIFICATION</scope>
</reference>
<accession>T1KE07</accession>
<keyword evidence="2" id="KW-1185">Reference proteome</keyword>
<reference evidence="2" key="1">
    <citation type="submission" date="2011-08" db="EMBL/GenBank/DDBJ databases">
        <authorList>
            <person name="Rombauts S."/>
        </authorList>
    </citation>
    <scope>NUCLEOTIDE SEQUENCE</scope>
    <source>
        <strain evidence="2">London</strain>
    </source>
</reference>
<dbReference type="EnsemblMetazoa" id="tetur09g04880.1">
    <property type="protein sequence ID" value="tetur09g04880.1"/>
    <property type="gene ID" value="tetur09g04880"/>
</dbReference>
<name>T1KE07_TETUR</name>
<sequence>MRTNQIFKPSEFSLLIPLHARSDYAASRLSYSKLAQIKHYSELLMKIDETDYDYTVRVY</sequence>
<dbReference type="HOGENOM" id="CLU_2963786_0_0_1"/>
<dbReference type="Proteomes" id="UP000015104">
    <property type="component" value="Unassembled WGS sequence"/>
</dbReference>
<dbReference type="AlphaFoldDB" id="T1KE07"/>
<protein>
    <submittedName>
        <fullName evidence="1">Uncharacterized protein</fullName>
    </submittedName>
</protein>
<proteinExistence type="predicted"/>
<evidence type="ECO:0000313" key="2">
    <source>
        <dbReference type="Proteomes" id="UP000015104"/>
    </source>
</evidence>
<dbReference type="EMBL" id="CAEY01002033">
    <property type="status" value="NOT_ANNOTATED_CDS"/>
    <property type="molecule type" value="Genomic_DNA"/>
</dbReference>
<evidence type="ECO:0000313" key="1">
    <source>
        <dbReference type="EnsemblMetazoa" id="tetur09g04880.1"/>
    </source>
</evidence>